<sequence length="270" mass="27958">MGALDQQVAIVTGAGRGVGRATAIRLAREGAPVIVNDIDEQVCRETAEIIGGAGRQALAVPGDLTDPGMSRRLVDAAAATFGRIDILVNNAGWVEVAPIRDIDLARWQRMIAINLDAGYLLLRAVGAQFVRQFRDGGPGGDPRQRKIVNVSSMAGVDGVAGSVHYSAAKAGVIGMTLAAAREWGRYAVNVNAVAFGVIRTRLTAGVPDDSGEASAMTVKPWAPGQFEALTKAAALGRPGTPDEAAAAIYFLCSPDSDYVSGHVLEVAGGP</sequence>
<keyword evidence="2 4" id="KW-0560">Oxidoreductase</keyword>
<accession>A0A840PIZ6</accession>
<dbReference type="EMBL" id="JACHGN010000013">
    <property type="protein sequence ID" value="MBB5136045.1"/>
    <property type="molecule type" value="Genomic_DNA"/>
</dbReference>
<dbReference type="FunFam" id="3.40.50.720:FF:000084">
    <property type="entry name" value="Short-chain dehydrogenase reductase"/>
    <property type="match status" value="1"/>
</dbReference>
<evidence type="ECO:0000256" key="1">
    <source>
        <dbReference type="ARBA" id="ARBA00006484"/>
    </source>
</evidence>
<dbReference type="GO" id="GO:0006633">
    <property type="term" value="P:fatty acid biosynthetic process"/>
    <property type="evidence" value="ECO:0007669"/>
    <property type="project" value="TreeGrafter"/>
</dbReference>
<dbReference type="Gene3D" id="3.40.50.720">
    <property type="entry name" value="NAD(P)-binding Rossmann-like Domain"/>
    <property type="match status" value="1"/>
</dbReference>
<evidence type="ECO:0000313" key="4">
    <source>
        <dbReference type="EMBL" id="MBB5136045.1"/>
    </source>
</evidence>
<dbReference type="PANTHER" id="PTHR42760:SF133">
    <property type="entry name" value="3-OXOACYL-[ACYL-CARRIER-PROTEIN] REDUCTASE"/>
    <property type="match status" value="1"/>
</dbReference>
<dbReference type="PRINTS" id="PR00081">
    <property type="entry name" value="GDHRDH"/>
</dbReference>
<protein>
    <submittedName>
        <fullName evidence="4">3-oxoacyl-[acyl-carrier protein] reductase</fullName>
        <ecNumber evidence="4">1.1.1.100</ecNumber>
    </submittedName>
</protein>
<name>A0A840PIZ6_9ACTN</name>
<dbReference type="PRINTS" id="PR00080">
    <property type="entry name" value="SDRFAMILY"/>
</dbReference>
<dbReference type="InterPro" id="IPR020904">
    <property type="entry name" value="Sc_DH/Rdtase_CS"/>
</dbReference>
<proteinExistence type="inferred from homology"/>
<evidence type="ECO:0000256" key="2">
    <source>
        <dbReference type="ARBA" id="ARBA00023002"/>
    </source>
</evidence>
<dbReference type="InterPro" id="IPR036291">
    <property type="entry name" value="NAD(P)-bd_dom_sf"/>
</dbReference>
<dbReference type="GO" id="GO:0004316">
    <property type="term" value="F:3-oxoacyl-[acyl-carrier-protein] reductase (NADPH) activity"/>
    <property type="evidence" value="ECO:0007669"/>
    <property type="project" value="UniProtKB-EC"/>
</dbReference>
<comment type="similarity">
    <text evidence="1 3">Belongs to the short-chain dehydrogenases/reductases (SDR) family.</text>
</comment>
<dbReference type="PANTHER" id="PTHR42760">
    <property type="entry name" value="SHORT-CHAIN DEHYDROGENASES/REDUCTASES FAMILY MEMBER"/>
    <property type="match status" value="1"/>
</dbReference>
<dbReference type="EC" id="1.1.1.100" evidence="4"/>
<dbReference type="InterPro" id="IPR002347">
    <property type="entry name" value="SDR_fam"/>
</dbReference>
<dbReference type="RefSeq" id="WP_185052972.1">
    <property type="nucleotide sequence ID" value="NZ_BAABIX010000017.1"/>
</dbReference>
<keyword evidence="5" id="KW-1185">Reference proteome</keyword>
<gene>
    <name evidence="4" type="ORF">HNP84_005789</name>
</gene>
<dbReference type="PROSITE" id="PS00061">
    <property type="entry name" value="ADH_SHORT"/>
    <property type="match status" value="1"/>
</dbReference>
<evidence type="ECO:0000313" key="5">
    <source>
        <dbReference type="Proteomes" id="UP000578449"/>
    </source>
</evidence>
<dbReference type="GO" id="GO:0048038">
    <property type="term" value="F:quinone binding"/>
    <property type="evidence" value="ECO:0007669"/>
    <property type="project" value="TreeGrafter"/>
</dbReference>
<dbReference type="Pfam" id="PF00106">
    <property type="entry name" value="adh_short"/>
    <property type="match status" value="1"/>
</dbReference>
<dbReference type="Proteomes" id="UP000578449">
    <property type="component" value="Unassembled WGS sequence"/>
</dbReference>
<dbReference type="AlphaFoldDB" id="A0A840PIZ6"/>
<comment type="caution">
    <text evidence="4">The sequence shown here is derived from an EMBL/GenBank/DDBJ whole genome shotgun (WGS) entry which is preliminary data.</text>
</comment>
<organism evidence="4 5">
    <name type="scientific">Thermocatellispora tengchongensis</name>
    <dbReference type="NCBI Taxonomy" id="1073253"/>
    <lineage>
        <taxon>Bacteria</taxon>
        <taxon>Bacillati</taxon>
        <taxon>Actinomycetota</taxon>
        <taxon>Actinomycetes</taxon>
        <taxon>Streptosporangiales</taxon>
        <taxon>Streptosporangiaceae</taxon>
        <taxon>Thermocatellispora</taxon>
    </lineage>
</organism>
<dbReference type="SUPFAM" id="SSF51735">
    <property type="entry name" value="NAD(P)-binding Rossmann-fold domains"/>
    <property type="match status" value="1"/>
</dbReference>
<reference evidence="4 5" key="1">
    <citation type="submission" date="2020-08" db="EMBL/GenBank/DDBJ databases">
        <title>Genomic Encyclopedia of Type Strains, Phase IV (KMG-IV): sequencing the most valuable type-strain genomes for metagenomic binning, comparative biology and taxonomic classification.</title>
        <authorList>
            <person name="Goeker M."/>
        </authorList>
    </citation>
    <scope>NUCLEOTIDE SEQUENCE [LARGE SCALE GENOMIC DNA]</scope>
    <source>
        <strain evidence="4 5">DSM 45615</strain>
    </source>
</reference>
<evidence type="ECO:0000256" key="3">
    <source>
        <dbReference type="RuleBase" id="RU000363"/>
    </source>
</evidence>